<feature type="compositionally biased region" description="Low complexity" evidence="8">
    <location>
        <begin position="159"/>
        <end position="168"/>
    </location>
</feature>
<feature type="compositionally biased region" description="Basic and acidic residues" evidence="8">
    <location>
        <begin position="249"/>
        <end position="258"/>
    </location>
</feature>
<keyword evidence="6" id="KW-0832">Ubl conjugation</keyword>
<dbReference type="GO" id="GO:0004842">
    <property type="term" value="F:ubiquitin-protein transferase activity"/>
    <property type="evidence" value="ECO:0007669"/>
    <property type="project" value="TreeGrafter"/>
</dbReference>
<dbReference type="GO" id="GO:0008270">
    <property type="term" value="F:zinc ion binding"/>
    <property type="evidence" value="ECO:0007669"/>
    <property type="project" value="UniProtKB-KW"/>
</dbReference>
<dbReference type="Proteomes" id="UP000799772">
    <property type="component" value="Unassembled WGS sequence"/>
</dbReference>
<feature type="compositionally biased region" description="Low complexity" evidence="8">
    <location>
        <begin position="444"/>
        <end position="453"/>
    </location>
</feature>
<organism evidence="10 11">
    <name type="scientific">Rhizodiscina lignyota</name>
    <dbReference type="NCBI Taxonomy" id="1504668"/>
    <lineage>
        <taxon>Eukaryota</taxon>
        <taxon>Fungi</taxon>
        <taxon>Dikarya</taxon>
        <taxon>Ascomycota</taxon>
        <taxon>Pezizomycotina</taxon>
        <taxon>Dothideomycetes</taxon>
        <taxon>Pleosporomycetidae</taxon>
        <taxon>Aulographales</taxon>
        <taxon>Rhizodiscinaceae</taxon>
        <taxon>Rhizodiscina</taxon>
    </lineage>
</organism>
<keyword evidence="4 7" id="KW-0863">Zinc-finger</keyword>
<accession>A0A9P4M7X9</accession>
<evidence type="ECO:0000256" key="3">
    <source>
        <dbReference type="ARBA" id="ARBA00022723"/>
    </source>
</evidence>
<evidence type="ECO:0000256" key="1">
    <source>
        <dbReference type="ARBA" id="ARBA00008649"/>
    </source>
</evidence>
<dbReference type="EMBL" id="ML978124">
    <property type="protein sequence ID" value="KAF2100480.1"/>
    <property type="molecule type" value="Genomic_DNA"/>
</dbReference>
<dbReference type="SUPFAM" id="SSF57850">
    <property type="entry name" value="RING/U-box"/>
    <property type="match status" value="4"/>
</dbReference>
<keyword evidence="3" id="KW-0479">Metal-binding</keyword>
<dbReference type="PANTHER" id="PTHR16079:SF4">
    <property type="entry name" value="E3 UBIQUITIN-PROTEIN LIGASE CHFR"/>
    <property type="match status" value="1"/>
</dbReference>
<feature type="compositionally biased region" description="Polar residues" evidence="8">
    <location>
        <begin position="260"/>
        <end position="271"/>
    </location>
</feature>
<evidence type="ECO:0000256" key="4">
    <source>
        <dbReference type="ARBA" id="ARBA00022771"/>
    </source>
</evidence>
<dbReference type="PROSITE" id="PS50089">
    <property type="entry name" value="ZF_RING_2"/>
    <property type="match status" value="1"/>
</dbReference>
<dbReference type="Pfam" id="PF00097">
    <property type="entry name" value="zf-C3HC4"/>
    <property type="match status" value="1"/>
</dbReference>
<keyword evidence="2" id="KW-0728">SH3 domain</keyword>
<keyword evidence="11" id="KW-1185">Reference proteome</keyword>
<dbReference type="InterPro" id="IPR013083">
    <property type="entry name" value="Znf_RING/FYVE/PHD"/>
</dbReference>
<evidence type="ECO:0000313" key="10">
    <source>
        <dbReference type="EMBL" id="KAF2100480.1"/>
    </source>
</evidence>
<dbReference type="PANTHER" id="PTHR16079">
    <property type="entry name" value="UBIQUITIN LIGASE PROTEIN CHFR"/>
    <property type="match status" value="1"/>
</dbReference>
<evidence type="ECO:0000256" key="6">
    <source>
        <dbReference type="ARBA" id="ARBA00022843"/>
    </source>
</evidence>
<feature type="compositionally biased region" description="Polar residues" evidence="8">
    <location>
        <begin position="394"/>
        <end position="409"/>
    </location>
</feature>
<dbReference type="InterPro" id="IPR018957">
    <property type="entry name" value="Znf_C3HC4_RING-type"/>
</dbReference>
<evidence type="ECO:0000256" key="2">
    <source>
        <dbReference type="ARBA" id="ARBA00022443"/>
    </source>
</evidence>
<feature type="compositionally biased region" description="Basic residues" evidence="8">
    <location>
        <begin position="138"/>
        <end position="155"/>
    </location>
</feature>
<dbReference type="OrthoDB" id="1305878at2759"/>
<comment type="caution">
    <text evidence="10">The sequence shown here is derived from an EMBL/GenBank/DDBJ whole genome shotgun (WGS) entry which is preliminary data.</text>
</comment>
<feature type="compositionally biased region" description="Basic and acidic residues" evidence="8">
    <location>
        <begin position="93"/>
        <end position="104"/>
    </location>
</feature>
<dbReference type="Gene3D" id="3.30.40.10">
    <property type="entry name" value="Zinc/RING finger domain, C3HC4 (zinc finger)"/>
    <property type="match status" value="1"/>
</dbReference>
<dbReference type="SMART" id="SM00184">
    <property type="entry name" value="RING"/>
    <property type="match status" value="1"/>
</dbReference>
<feature type="region of interest" description="Disordered" evidence="8">
    <location>
        <begin position="249"/>
        <end position="467"/>
    </location>
</feature>
<dbReference type="AlphaFoldDB" id="A0A9P4M7X9"/>
<evidence type="ECO:0000256" key="5">
    <source>
        <dbReference type="ARBA" id="ARBA00022833"/>
    </source>
</evidence>
<feature type="compositionally biased region" description="Polar residues" evidence="8">
    <location>
        <begin position="174"/>
        <end position="190"/>
    </location>
</feature>
<feature type="compositionally biased region" description="Basic and acidic residues" evidence="8">
    <location>
        <begin position="350"/>
        <end position="360"/>
    </location>
</feature>
<dbReference type="SUPFAM" id="SSF50044">
    <property type="entry name" value="SH3-domain"/>
    <property type="match status" value="1"/>
</dbReference>
<dbReference type="SMART" id="SM00326">
    <property type="entry name" value="SH3"/>
    <property type="match status" value="1"/>
</dbReference>
<dbReference type="InterPro" id="IPR001841">
    <property type="entry name" value="Znf_RING"/>
</dbReference>
<dbReference type="InterPro" id="IPR052256">
    <property type="entry name" value="E3_ubiquitin-ligase_CHFR"/>
</dbReference>
<reference evidence="10" key="1">
    <citation type="journal article" date="2020" name="Stud. Mycol.">
        <title>101 Dothideomycetes genomes: a test case for predicting lifestyles and emergence of pathogens.</title>
        <authorList>
            <person name="Haridas S."/>
            <person name="Albert R."/>
            <person name="Binder M."/>
            <person name="Bloem J."/>
            <person name="Labutti K."/>
            <person name="Salamov A."/>
            <person name="Andreopoulos B."/>
            <person name="Baker S."/>
            <person name="Barry K."/>
            <person name="Bills G."/>
            <person name="Bluhm B."/>
            <person name="Cannon C."/>
            <person name="Castanera R."/>
            <person name="Culley D."/>
            <person name="Daum C."/>
            <person name="Ezra D."/>
            <person name="Gonzalez J."/>
            <person name="Henrissat B."/>
            <person name="Kuo A."/>
            <person name="Liang C."/>
            <person name="Lipzen A."/>
            <person name="Lutzoni F."/>
            <person name="Magnuson J."/>
            <person name="Mondo S."/>
            <person name="Nolan M."/>
            <person name="Ohm R."/>
            <person name="Pangilinan J."/>
            <person name="Park H.-J."/>
            <person name="Ramirez L."/>
            <person name="Alfaro M."/>
            <person name="Sun H."/>
            <person name="Tritt A."/>
            <person name="Yoshinaga Y."/>
            <person name="Zwiers L.-H."/>
            <person name="Turgeon B."/>
            <person name="Goodwin S."/>
            <person name="Spatafora J."/>
            <person name="Crous P."/>
            <person name="Grigoriev I."/>
        </authorList>
    </citation>
    <scope>NUCLEOTIDE SEQUENCE</scope>
    <source>
        <strain evidence="10">CBS 133067</strain>
    </source>
</reference>
<name>A0A9P4M7X9_9PEZI</name>
<dbReference type="GO" id="GO:0005634">
    <property type="term" value="C:nucleus"/>
    <property type="evidence" value="ECO:0007669"/>
    <property type="project" value="TreeGrafter"/>
</dbReference>
<gene>
    <name evidence="10" type="ORF">NA57DRAFT_36958</name>
</gene>
<sequence length="871" mass="96636">MAEEGQMSGIDWERELTCSICTDILYQPLALLDCLHTFCGACLKEWFAQQASTATSAHPYTCPSCRASVRGTTRHAWMTSILEQYLKANPTKGKTEEEMEDQKRIYKPGDNVLPKLRRRRNREDETDTRLMDEPARTRERRSRSRSRQSRDRPHRSRESSGSGVESAARPPRVTPSTVSGPPTARQVQHQSSLRSLLSASELDSQELEEEILRQILEEGLLEGIDLDNIDRTQEEQIQERILESFQRRRREIGDERSTSRAHGTSDASITSAEARPEGSSSQGHTSRPPVSRPHLFNAVNDHPNPRTHRRRTSSQGSSRSGRTDGHHGLDVPTSNNRASRSASDLSLDPPRVEGSGERPRRASANTRRTTDPEGQPRVHPAERAMRAPPERRTNSNPASPAATQTQFNVADTRPSATFPIASRDTPSSRTPNQATASSPPPPTSSATFPAASTRLPPTSAAPSRPRTSLFLEPSISCDRCHRVNLQYKLHYACSKCNNGNFHLCQNCFRHGMRCRHWFRYTPATAARNHAELFDVLTPAQRNELPHVLISQRYQRPKQPPVRSSTETARMMTDEDPAKRLEAGVFCDICGAFANACYWKCEICNDGAWGYCNNCANQFRHCTHALLPLAHKATADSGISQSNDTIAAADRSNPTTDNSLHPSSDPDRPVTPKSASPLLDTLPPTILAGLPFTPLTFATKCDVCVRAISPSDTRFHCPDCNNGDYDICKTCYYGLVAKGRIKREDGPHGWRRCPQGHRMGIVGFEDRVGGQWRLVAAERVGGLALKEEQLASTGPHFPSEQRFPPSGGVGLRIHAMYAWWPKEGAKDELMFPKGAEITEADDINGDWCWGCYAGAKGLFPGNYGKVVGRVEG</sequence>
<dbReference type="InterPro" id="IPR043145">
    <property type="entry name" value="Znf_ZZ_sf"/>
</dbReference>
<feature type="region of interest" description="Disordered" evidence="8">
    <location>
        <begin position="90"/>
        <end position="192"/>
    </location>
</feature>
<feature type="domain" description="RING-type" evidence="9">
    <location>
        <begin position="18"/>
        <end position="66"/>
    </location>
</feature>
<protein>
    <recommendedName>
        <fullName evidence="9">RING-type domain-containing protein</fullName>
    </recommendedName>
</protein>
<feature type="region of interest" description="Disordered" evidence="8">
    <location>
        <begin position="647"/>
        <end position="677"/>
    </location>
</feature>
<evidence type="ECO:0000259" key="9">
    <source>
        <dbReference type="PROSITE" id="PS50089"/>
    </source>
</evidence>
<dbReference type="InterPro" id="IPR036028">
    <property type="entry name" value="SH3-like_dom_sf"/>
</dbReference>
<feature type="compositionally biased region" description="Polar residues" evidence="8">
    <location>
        <begin position="332"/>
        <end position="344"/>
    </location>
</feature>
<feature type="compositionally biased region" description="Polar residues" evidence="8">
    <location>
        <begin position="424"/>
        <end position="433"/>
    </location>
</feature>
<proteinExistence type="inferred from homology"/>
<dbReference type="InterPro" id="IPR001452">
    <property type="entry name" value="SH3_domain"/>
</dbReference>
<evidence type="ECO:0000313" key="11">
    <source>
        <dbReference type="Proteomes" id="UP000799772"/>
    </source>
</evidence>
<feature type="compositionally biased region" description="Basic and acidic residues" evidence="8">
    <location>
        <begin position="121"/>
        <end position="137"/>
    </location>
</feature>
<evidence type="ECO:0000256" key="8">
    <source>
        <dbReference type="SAM" id="MobiDB-lite"/>
    </source>
</evidence>
<comment type="similarity">
    <text evidence="1">Belongs to the SH3RF family.</text>
</comment>
<dbReference type="Gene3D" id="2.30.30.40">
    <property type="entry name" value="SH3 Domains"/>
    <property type="match status" value="1"/>
</dbReference>
<feature type="compositionally biased region" description="Basic and acidic residues" evidence="8">
    <location>
        <begin position="368"/>
        <end position="393"/>
    </location>
</feature>
<dbReference type="GO" id="GO:0006511">
    <property type="term" value="P:ubiquitin-dependent protein catabolic process"/>
    <property type="evidence" value="ECO:0007669"/>
    <property type="project" value="TreeGrafter"/>
</dbReference>
<dbReference type="GO" id="GO:0016567">
    <property type="term" value="P:protein ubiquitination"/>
    <property type="evidence" value="ECO:0007669"/>
    <property type="project" value="TreeGrafter"/>
</dbReference>
<dbReference type="Gene3D" id="3.30.60.90">
    <property type="match status" value="1"/>
</dbReference>
<keyword evidence="5" id="KW-0862">Zinc</keyword>
<dbReference type="InterPro" id="IPR017907">
    <property type="entry name" value="Znf_RING_CS"/>
</dbReference>
<dbReference type="PROSITE" id="PS00518">
    <property type="entry name" value="ZF_RING_1"/>
    <property type="match status" value="1"/>
</dbReference>
<feature type="compositionally biased region" description="Polar residues" evidence="8">
    <location>
        <begin position="651"/>
        <end position="661"/>
    </location>
</feature>
<evidence type="ECO:0000256" key="7">
    <source>
        <dbReference type="PROSITE-ProRule" id="PRU00175"/>
    </source>
</evidence>